<sequence length="108" mass="12461">MKKGDQTRCRLPSARDLTRRPNRANARKLRSSPLRFLPPPSPPLRQRHGVFLLRKVPFSFISVVIGDRHRRSTPESRFLQSCPSRQYWTSSYSSSGLLSARGRGNREQ</sequence>
<feature type="compositionally biased region" description="Low complexity" evidence="1">
    <location>
        <begin position="90"/>
        <end position="99"/>
    </location>
</feature>
<reference evidence="3" key="1">
    <citation type="journal article" date="2017" name="Nat. Ecol. Evol.">
        <title>Genome expansion and lineage-specific genetic innovations in the forest pathogenic fungi Armillaria.</title>
        <authorList>
            <person name="Sipos G."/>
            <person name="Prasanna A.N."/>
            <person name="Walter M.C."/>
            <person name="O'Connor E."/>
            <person name="Balint B."/>
            <person name="Krizsan K."/>
            <person name="Kiss B."/>
            <person name="Hess J."/>
            <person name="Varga T."/>
            <person name="Slot J."/>
            <person name="Riley R."/>
            <person name="Boka B."/>
            <person name="Rigling D."/>
            <person name="Barry K."/>
            <person name="Lee J."/>
            <person name="Mihaltcheva S."/>
            <person name="LaButti K."/>
            <person name="Lipzen A."/>
            <person name="Waldron R."/>
            <person name="Moloney N.M."/>
            <person name="Sperisen C."/>
            <person name="Kredics L."/>
            <person name="Vagvoelgyi C."/>
            <person name="Patrignani A."/>
            <person name="Fitzpatrick D."/>
            <person name="Nagy I."/>
            <person name="Doyle S."/>
            <person name="Anderson J.B."/>
            <person name="Grigoriev I.V."/>
            <person name="Gueldener U."/>
            <person name="Muensterkoetter M."/>
            <person name="Nagy L.G."/>
        </authorList>
    </citation>
    <scope>NUCLEOTIDE SEQUENCE [LARGE SCALE GENOMIC DNA]</scope>
    <source>
        <strain evidence="3">28-4</strain>
    </source>
</reference>
<dbReference type="Proteomes" id="UP000218334">
    <property type="component" value="Unassembled WGS sequence"/>
</dbReference>
<accession>A0A2H3BB84</accession>
<keyword evidence="3" id="KW-1185">Reference proteome</keyword>
<proteinExistence type="predicted"/>
<name>A0A2H3BB84_9AGAR</name>
<evidence type="ECO:0000313" key="3">
    <source>
        <dbReference type="Proteomes" id="UP000218334"/>
    </source>
</evidence>
<organism evidence="2 3">
    <name type="scientific">Armillaria solidipes</name>
    <dbReference type="NCBI Taxonomy" id="1076256"/>
    <lineage>
        <taxon>Eukaryota</taxon>
        <taxon>Fungi</taxon>
        <taxon>Dikarya</taxon>
        <taxon>Basidiomycota</taxon>
        <taxon>Agaricomycotina</taxon>
        <taxon>Agaricomycetes</taxon>
        <taxon>Agaricomycetidae</taxon>
        <taxon>Agaricales</taxon>
        <taxon>Marasmiineae</taxon>
        <taxon>Physalacriaceae</taxon>
        <taxon>Armillaria</taxon>
    </lineage>
</organism>
<feature type="compositionally biased region" description="Basic residues" evidence="1">
    <location>
        <begin position="20"/>
        <end position="30"/>
    </location>
</feature>
<dbReference type="EMBL" id="KZ293452">
    <property type="protein sequence ID" value="PBK64272.1"/>
    <property type="molecule type" value="Genomic_DNA"/>
</dbReference>
<feature type="region of interest" description="Disordered" evidence="1">
    <location>
        <begin position="1"/>
        <end position="43"/>
    </location>
</feature>
<gene>
    <name evidence="2" type="ORF">ARMSODRAFT_469642</name>
</gene>
<feature type="region of interest" description="Disordered" evidence="1">
    <location>
        <begin position="89"/>
        <end position="108"/>
    </location>
</feature>
<protein>
    <submittedName>
        <fullName evidence="2">Uncharacterized protein</fullName>
    </submittedName>
</protein>
<evidence type="ECO:0000313" key="2">
    <source>
        <dbReference type="EMBL" id="PBK64272.1"/>
    </source>
</evidence>
<evidence type="ECO:0000256" key="1">
    <source>
        <dbReference type="SAM" id="MobiDB-lite"/>
    </source>
</evidence>
<dbReference type="AlphaFoldDB" id="A0A2H3BB84"/>